<feature type="compositionally biased region" description="Polar residues" evidence="7">
    <location>
        <begin position="1093"/>
        <end position="1120"/>
    </location>
</feature>
<feature type="region of interest" description="Disordered" evidence="7">
    <location>
        <begin position="695"/>
        <end position="763"/>
    </location>
</feature>
<evidence type="ECO:0000256" key="7">
    <source>
        <dbReference type="SAM" id="MobiDB-lite"/>
    </source>
</evidence>
<dbReference type="Gene3D" id="2.130.10.10">
    <property type="entry name" value="YVTN repeat-like/Quinoprotein amine dehydrogenase"/>
    <property type="match status" value="1"/>
</dbReference>
<dbReference type="RefSeq" id="XP_040621241.1">
    <property type="nucleotide sequence ID" value="XM_040760488.1"/>
</dbReference>
<feature type="compositionally biased region" description="Basic and acidic residues" evidence="7">
    <location>
        <begin position="718"/>
        <end position="734"/>
    </location>
</feature>
<name>A0A0C2IVS6_9PEZI</name>
<evidence type="ECO:0000256" key="3">
    <source>
        <dbReference type="ARBA" id="ARBA00022737"/>
    </source>
</evidence>
<feature type="region of interest" description="Disordered" evidence="7">
    <location>
        <begin position="852"/>
        <end position="874"/>
    </location>
</feature>
<feature type="compositionally biased region" description="Basic and acidic residues" evidence="7">
    <location>
        <begin position="1147"/>
        <end position="1160"/>
    </location>
</feature>
<feature type="repeat" description="WD" evidence="6">
    <location>
        <begin position="292"/>
        <end position="333"/>
    </location>
</feature>
<feature type="region of interest" description="Disordered" evidence="7">
    <location>
        <begin position="896"/>
        <end position="1034"/>
    </location>
</feature>
<accession>A0A0C2IVS6</accession>
<protein>
    <submittedName>
        <fullName evidence="8">Uncharacterized protein</fullName>
    </submittedName>
</protein>
<feature type="region of interest" description="Disordered" evidence="7">
    <location>
        <begin position="1456"/>
        <end position="1566"/>
    </location>
</feature>
<evidence type="ECO:0000256" key="6">
    <source>
        <dbReference type="PROSITE-ProRule" id="PRU00221"/>
    </source>
</evidence>
<feature type="compositionally biased region" description="Acidic residues" evidence="7">
    <location>
        <begin position="1136"/>
        <end position="1146"/>
    </location>
</feature>
<gene>
    <name evidence="8" type="ORF">SPBR_02185</name>
</gene>
<feature type="compositionally biased region" description="Basic and acidic residues" evidence="7">
    <location>
        <begin position="1479"/>
        <end position="1501"/>
    </location>
</feature>
<feature type="compositionally biased region" description="Polar residues" evidence="7">
    <location>
        <begin position="1070"/>
        <end position="1085"/>
    </location>
</feature>
<keyword evidence="5" id="KW-0862">Zinc</keyword>
<feature type="region of interest" description="Disordered" evidence="7">
    <location>
        <begin position="1"/>
        <end position="68"/>
    </location>
</feature>
<dbReference type="PROSITE" id="PS50294">
    <property type="entry name" value="WD_REPEATS_REGION"/>
    <property type="match status" value="1"/>
</dbReference>
<dbReference type="InterPro" id="IPR015943">
    <property type="entry name" value="WD40/YVTN_repeat-like_dom_sf"/>
</dbReference>
<dbReference type="GO" id="GO:0008270">
    <property type="term" value="F:zinc ion binding"/>
    <property type="evidence" value="ECO:0007669"/>
    <property type="project" value="UniProtKB-KW"/>
</dbReference>
<dbReference type="EMBL" id="AWTV01000006">
    <property type="protein sequence ID" value="KIH93231.1"/>
    <property type="molecule type" value="Genomic_DNA"/>
</dbReference>
<keyword evidence="2" id="KW-0479">Metal-binding</keyword>
<evidence type="ECO:0000313" key="8">
    <source>
        <dbReference type="EMBL" id="KIH93231.1"/>
    </source>
</evidence>
<keyword evidence="9" id="KW-1185">Reference proteome</keyword>
<feature type="compositionally biased region" description="Low complexity" evidence="7">
    <location>
        <begin position="538"/>
        <end position="583"/>
    </location>
</feature>
<evidence type="ECO:0000313" key="9">
    <source>
        <dbReference type="Proteomes" id="UP000031575"/>
    </source>
</evidence>
<dbReference type="InterPro" id="IPR019775">
    <property type="entry name" value="WD40_repeat_CS"/>
</dbReference>
<dbReference type="GeneID" id="63675409"/>
<dbReference type="GO" id="GO:0061700">
    <property type="term" value="C:GATOR2 complex"/>
    <property type="evidence" value="ECO:0007669"/>
    <property type="project" value="TreeGrafter"/>
</dbReference>
<dbReference type="InterPro" id="IPR036322">
    <property type="entry name" value="WD40_repeat_dom_sf"/>
</dbReference>
<dbReference type="InterPro" id="IPR001680">
    <property type="entry name" value="WD40_rpt"/>
</dbReference>
<feature type="compositionally biased region" description="Polar residues" evidence="7">
    <location>
        <begin position="754"/>
        <end position="763"/>
    </location>
</feature>
<evidence type="ECO:0000256" key="2">
    <source>
        <dbReference type="ARBA" id="ARBA00022723"/>
    </source>
</evidence>
<dbReference type="PANTHER" id="PTHR46200:SF1">
    <property type="entry name" value="GATOR COMPLEX PROTEIN WDR24"/>
    <property type="match status" value="1"/>
</dbReference>
<dbReference type="VEuPathDB" id="FungiDB:SPBR_02185"/>
<reference evidence="8 9" key="1">
    <citation type="journal article" date="2014" name="BMC Genomics">
        <title>Comparative genomics of the major fungal agents of human and animal Sporotrichosis: Sporothrix schenckii and Sporothrix brasiliensis.</title>
        <authorList>
            <person name="Teixeira M.M."/>
            <person name="de Almeida L.G."/>
            <person name="Kubitschek-Barreira P."/>
            <person name="Alves F.L."/>
            <person name="Kioshima E.S."/>
            <person name="Abadio A.K."/>
            <person name="Fernandes L."/>
            <person name="Derengowski L.S."/>
            <person name="Ferreira K.S."/>
            <person name="Souza R.C."/>
            <person name="Ruiz J.C."/>
            <person name="de Andrade N.C."/>
            <person name="Paes H.C."/>
            <person name="Nicola A.M."/>
            <person name="Albuquerque P."/>
            <person name="Gerber A.L."/>
            <person name="Martins V.P."/>
            <person name="Peconick L.D."/>
            <person name="Neto A.V."/>
            <person name="Chaucanez C.B."/>
            <person name="Silva P.A."/>
            <person name="Cunha O.L."/>
            <person name="de Oliveira F.F."/>
            <person name="dos Santos T.C."/>
            <person name="Barros A.L."/>
            <person name="Soares M.A."/>
            <person name="de Oliveira L.M."/>
            <person name="Marini M.M."/>
            <person name="Villalobos-Duno H."/>
            <person name="Cunha M.M."/>
            <person name="de Hoog S."/>
            <person name="da Silveira J.F."/>
            <person name="Henrissat B."/>
            <person name="Nino-Vega G.A."/>
            <person name="Cisalpino P.S."/>
            <person name="Mora-Montes H.M."/>
            <person name="Almeida S.R."/>
            <person name="Stajich J.E."/>
            <person name="Lopes-Bezerra L.M."/>
            <person name="Vasconcelos A.T."/>
            <person name="Felipe M.S."/>
        </authorList>
    </citation>
    <scope>NUCLEOTIDE SEQUENCE [LARGE SCALE GENOMIC DNA]</scope>
    <source>
        <strain evidence="8 9">5110</strain>
    </source>
</reference>
<dbReference type="GO" id="GO:1904263">
    <property type="term" value="P:positive regulation of TORC1 signaling"/>
    <property type="evidence" value="ECO:0007669"/>
    <property type="project" value="TreeGrafter"/>
</dbReference>
<feature type="compositionally biased region" description="Low complexity" evidence="7">
    <location>
        <begin position="813"/>
        <end position="830"/>
    </location>
</feature>
<feature type="compositionally biased region" description="Low complexity" evidence="7">
    <location>
        <begin position="739"/>
        <end position="748"/>
    </location>
</feature>
<comment type="caution">
    <text evidence="8">The sequence shown here is derived from an EMBL/GenBank/DDBJ whole genome shotgun (WGS) entry which is preliminary data.</text>
</comment>
<dbReference type="InterPro" id="IPR037590">
    <property type="entry name" value="WDR24"/>
</dbReference>
<keyword evidence="4" id="KW-0863">Zinc-finger</keyword>
<sequence length="1566" mass="168514">MRKLLSKPAGLSQQHHDGTANSNSNSNSNSNLTSNAAHHDDEHMRSQHNQHSHLRDRPLTSPVPLLYRPSGPQEAAFQVGVPIAALDKSPDGRAAVLAGRHVLKTVRIERGDGIDSNISIRESFDLRTLITAQASPRANATASVAEQLSIRDVKWGTGRNDTHIFTACLRGKIFQYDLSQLGGSSANAGGSISFVQTQEDSRQINALDINPYKDAYLLSGSQDGMVRCFDTRAIVASRLGPTFRPMQAFKCNADVRAVQWSPKQGFYFACCTEQGAVMKWDIRKPTAPVLRITAHEKACSSLSWHPDGEHLLTGGVDKACHVWDFSNAADKRQKPKWTLHTPASVAAAAWRPGQWSATCQGLRAAQVAVSYNVSGPKRPGINAAHVWDLARPTIPYKTVERFECSPSALLWKDQEFLWTAGEDGLFCQNDMAFAPRVIDRTAVSTLAFSSTGDVLTFLDERPLPSRPRVLASVHKDLPSATAAAAAAAAVSSSHGSDPTSPAPALSISRSDSEDDVVRGFLMPRRRNLGRKRRASSVHHLGSTPPSSGHPGSANSNNSHNSGREGSSGSNSNNNSKTSTGNNSLTVSLEDSLRATGAFRPQQIMAIGHIPSAARKDAYGYLAKIYLETLEERLPAYVRHGTVVPLPDRVASILDTYARAAENVSHFRLAQVWRIIAFAMDLLFRKRAQYHKERRLEGATYHTTRSSETHRQHHHHHHNSSDNTDKTKVRGERLPSGDPSGSTLESLSSSDDHGTSTLVPTASNSRTLPVRSLLAEEIESTSNMPTPLARPVSGQAYRGGGNLYQPGTDHRSESASAADGNGASSYDSASNGLPSDIESFNLPPARYQDYLTNQPRRRHLDSMPVSETSHDSEVSHISSMEGYDFYDTEAMTSAIDVPGATARPPPTSRPSIMSLTERSPVRLPDFHRQDSTDSAGGRIFEISQASGPALDERDLMGAGGSSLATTTTTASEARGRSGPSASGHDQQNGSERSVRSGRSDGNALADESLSRSRGRHAEKPRHDKDKDVLASSAASSSRLLRLNRALLSMEFGGSGSNPTLSTPGVTRDTYYRTNSQDTESSSNSLLVPQVHPKQPTNSFTSKRPTLRRSASSRQDNMSVATSELLPMAYAGEHGGDGEDGESDEDKGDIDVDTDRLTDRDYLPWPHDPPFPFPTKDGKASGFDRNAALNPYVIVERALAFEVRTSPLHASAMVLLLGPLVPDDVIDPLQARAILHQHHTRLMGMKLFLEAALLRNLCVQGWPSATGAPTNNIELSKWGVHADFASIVAPAKKNVSASYICVTCKKPREVDHNSPGSGSGTESLWRCDRCKTVMAPCAVCGHRDVAAVDNLRRDNSSGDKSRTSSGGALSTWWYCVGCSHGGHLSCLEEWHAQDAPVGSPRLGSFPPFPDAGTGAEFSDGCCPLDGCGHACLPGQWRTETMAQRSDEVASRAAHLLPSAVAGSSTSQTDREPDDAPTPDSARVRADGHEVGQSRAVDMVRESLRGPGGGGSRSSDAASGRTILSSSPGRSSVLAGSGGSGANYPPPIEPRERERRKSVKFAGTDDRTG</sequence>
<dbReference type="SUPFAM" id="SSF50978">
    <property type="entry name" value="WD40 repeat-like"/>
    <property type="match status" value="1"/>
</dbReference>
<dbReference type="SMART" id="SM00320">
    <property type="entry name" value="WD40"/>
    <property type="match status" value="4"/>
</dbReference>
<keyword evidence="3" id="KW-0677">Repeat</keyword>
<feature type="region of interest" description="Disordered" evidence="7">
    <location>
        <begin position="778"/>
        <end position="840"/>
    </location>
</feature>
<dbReference type="GO" id="GO:0016239">
    <property type="term" value="P:positive regulation of macroautophagy"/>
    <property type="evidence" value="ECO:0007669"/>
    <property type="project" value="TreeGrafter"/>
</dbReference>
<dbReference type="PROSITE" id="PS50082">
    <property type="entry name" value="WD_REPEATS_2"/>
    <property type="match status" value="1"/>
</dbReference>
<dbReference type="GO" id="GO:0005774">
    <property type="term" value="C:vacuolar membrane"/>
    <property type="evidence" value="ECO:0007669"/>
    <property type="project" value="TreeGrafter"/>
</dbReference>
<dbReference type="OrthoDB" id="60955at2759"/>
<feature type="compositionally biased region" description="Low complexity" evidence="7">
    <location>
        <begin position="21"/>
        <end position="35"/>
    </location>
</feature>
<keyword evidence="1 6" id="KW-0853">WD repeat</keyword>
<evidence type="ECO:0000256" key="5">
    <source>
        <dbReference type="ARBA" id="ARBA00022833"/>
    </source>
</evidence>
<feature type="compositionally biased region" description="Polar residues" evidence="7">
    <location>
        <begin position="978"/>
        <end position="990"/>
    </location>
</feature>
<dbReference type="GO" id="GO:0005829">
    <property type="term" value="C:cytosol"/>
    <property type="evidence" value="ECO:0007669"/>
    <property type="project" value="TreeGrafter"/>
</dbReference>
<feature type="compositionally biased region" description="Low complexity" evidence="7">
    <location>
        <begin position="960"/>
        <end position="971"/>
    </location>
</feature>
<dbReference type="PANTHER" id="PTHR46200">
    <property type="entry name" value="GATOR COMPLEX PROTEIN WDR24"/>
    <property type="match status" value="1"/>
</dbReference>
<organism evidence="8 9">
    <name type="scientific">Sporothrix brasiliensis 5110</name>
    <dbReference type="NCBI Taxonomy" id="1398154"/>
    <lineage>
        <taxon>Eukaryota</taxon>
        <taxon>Fungi</taxon>
        <taxon>Dikarya</taxon>
        <taxon>Ascomycota</taxon>
        <taxon>Pezizomycotina</taxon>
        <taxon>Sordariomycetes</taxon>
        <taxon>Sordariomycetidae</taxon>
        <taxon>Ophiostomatales</taxon>
        <taxon>Ophiostomataceae</taxon>
        <taxon>Sporothrix</taxon>
    </lineage>
</organism>
<proteinExistence type="predicted"/>
<dbReference type="HOGENOM" id="CLU_002874_0_0_1"/>
<dbReference type="PROSITE" id="PS00678">
    <property type="entry name" value="WD_REPEATS_1"/>
    <property type="match status" value="1"/>
</dbReference>
<evidence type="ECO:0000256" key="4">
    <source>
        <dbReference type="ARBA" id="ARBA00022771"/>
    </source>
</evidence>
<evidence type="ECO:0000256" key="1">
    <source>
        <dbReference type="ARBA" id="ARBA00022574"/>
    </source>
</evidence>
<feature type="compositionally biased region" description="Basic and acidic residues" evidence="7">
    <location>
        <begin position="1014"/>
        <end position="1027"/>
    </location>
</feature>
<dbReference type="Proteomes" id="UP000031575">
    <property type="component" value="Unassembled WGS sequence"/>
</dbReference>
<dbReference type="Pfam" id="PF00400">
    <property type="entry name" value="WD40"/>
    <property type="match status" value="1"/>
</dbReference>
<feature type="region of interest" description="Disordered" evidence="7">
    <location>
        <begin position="489"/>
        <end position="585"/>
    </location>
</feature>
<feature type="region of interest" description="Disordered" evidence="7">
    <location>
        <begin position="1049"/>
        <end position="1169"/>
    </location>
</feature>
<feature type="compositionally biased region" description="Basic residues" evidence="7">
    <location>
        <begin position="523"/>
        <end position="536"/>
    </location>
</feature>